<dbReference type="Pfam" id="PF21982">
    <property type="entry name" value="RecX_HTH1"/>
    <property type="match status" value="1"/>
</dbReference>
<dbReference type="EMBL" id="AP027059">
    <property type="protein sequence ID" value="BDU49506.1"/>
    <property type="molecule type" value="Genomic_DNA"/>
</dbReference>
<evidence type="ECO:0000256" key="1">
    <source>
        <dbReference type="ARBA" id="ARBA00004496"/>
    </source>
</evidence>
<dbReference type="RefSeq" id="WP_307904458.1">
    <property type="nucleotide sequence ID" value="NZ_AP027059.1"/>
</dbReference>
<reference evidence="7 8" key="1">
    <citation type="submission" date="2022-11" db="EMBL/GenBank/DDBJ databases">
        <title>Haliovirga abyssi gen. nov., sp. nov., a mesophilic fermentative bacterium isolated from the Iheya North hydrothermal field and the proposal of Haliovirgaceae fam. nov.</title>
        <authorList>
            <person name="Miyazaki U."/>
            <person name="Tame A."/>
            <person name="Miyazaki J."/>
            <person name="Takai K."/>
            <person name="Sawayama S."/>
            <person name="Kitajima M."/>
            <person name="Okamoto A."/>
            <person name="Nakagawa S."/>
        </authorList>
    </citation>
    <scope>NUCLEOTIDE SEQUENCE [LARGE SCALE GENOMIC DNA]</scope>
    <source>
        <strain evidence="7 8">IC12</strain>
    </source>
</reference>
<comment type="subcellular location">
    <subcellularLocation>
        <location evidence="1 5">Cytoplasm</location>
    </subcellularLocation>
</comment>
<comment type="similarity">
    <text evidence="2 5">Belongs to the RecX family.</text>
</comment>
<dbReference type="PANTHER" id="PTHR33602:SF1">
    <property type="entry name" value="REGULATORY PROTEIN RECX FAMILY PROTEIN"/>
    <property type="match status" value="1"/>
</dbReference>
<dbReference type="InterPro" id="IPR053926">
    <property type="entry name" value="RecX_HTH_1st"/>
</dbReference>
<dbReference type="InterPro" id="IPR003783">
    <property type="entry name" value="Regulatory_RecX"/>
</dbReference>
<dbReference type="AlphaFoldDB" id="A0AAU9D7F5"/>
<name>A0AAU9D7F5_9FUSO</name>
<dbReference type="GO" id="GO:0005737">
    <property type="term" value="C:cytoplasm"/>
    <property type="evidence" value="ECO:0007669"/>
    <property type="project" value="UniProtKB-SubCell"/>
</dbReference>
<comment type="function">
    <text evidence="5">Modulates RecA activity.</text>
</comment>
<evidence type="ECO:0000256" key="5">
    <source>
        <dbReference type="HAMAP-Rule" id="MF_01114"/>
    </source>
</evidence>
<evidence type="ECO:0000256" key="4">
    <source>
        <dbReference type="ARBA" id="ARBA00022490"/>
    </source>
</evidence>
<dbReference type="HAMAP" id="MF_01114">
    <property type="entry name" value="RecX"/>
    <property type="match status" value="1"/>
</dbReference>
<evidence type="ECO:0000259" key="6">
    <source>
        <dbReference type="Pfam" id="PF21982"/>
    </source>
</evidence>
<evidence type="ECO:0000313" key="8">
    <source>
        <dbReference type="Proteomes" id="UP001321582"/>
    </source>
</evidence>
<dbReference type="KEGG" id="haby:HLVA_00750"/>
<dbReference type="Gene3D" id="1.10.10.10">
    <property type="entry name" value="Winged helix-like DNA-binding domain superfamily/Winged helix DNA-binding domain"/>
    <property type="match status" value="1"/>
</dbReference>
<organism evidence="7 8">
    <name type="scientific">Haliovirga abyssi</name>
    <dbReference type="NCBI Taxonomy" id="2996794"/>
    <lineage>
        <taxon>Bacteria</taxon>
        <taxon>Fusobacteriati</taxon>
        <taxon>Fusobacteriota</taxon>
        <taxon>Fusobacteriia</taxon>
        <taxon>Fusobacteriales</taxon>
        <taxon>Haliovirgaceae</taxon>
        <taxon>Haliovirga</taxon>
    </lineage>
</organism>
<accession>A0AAU9D7F5</accession>
<keyword evidence="4 5" id="KW-0963">Cytoplasm</keyword>
<dbReference type="GO" id="GO:0006282">
    <property type="term" value="P:regulation of DNA repair"/>
    <property type="evidence" value="ECO:0007669"/>
    <property type="project" value="UniProtKB-UniRule"/>
</dbReference>
<protein>
    <recommendedName>
        <fullName evidence="3 5">Regulatory protein RecX</fullName>
    </recommendedName>
</protein>
<evidence type="ECO:0000256" key="2">
    <source>
        <dbReference type="ARBA" id="ARBA00009695"/>
    </source>
</evidence>
<gene>
    <name evidence="5" type="primary">recX</name>
    <name evidence="7" type="ORF">HLVA_00750</name>
</gene>
<evidence type="ECO:0000256" key="3">
    <source>
        <dbReference type="ARBA" id="ARBA00018111"/>
    </source>
</evidence>
<sequence length="194" mass="23732">MNCLKITKIIKNKVYFTNEEKEEILNLNKYLLYKYKIVIGKEISIEDFDKMVEELIREKAIYLLSRRDYSEKELKLKLKEKYNYSEKIDKVMSVLLERGYIDNFRYAVNFIENKKFGYIRMKYELNLKGISEDMISKIYEISDFDEKEFLKYHLKKVKNRDREKKIAYLMRRGFKFEDITKMIGRDEDEYSDSI</sequence>
<dbReference type="PANTHER" id="PTHR33602">
    <property type="entry name" value="REGULATORY PROTEIN RECX FAMILY PROTEIN"/>
    <property type="match status" value="1"/>
</dbReference>
<dbReference type="InterPro" id="IPR036388">
    <property type="entry name" value="WH-like_DNA-bd_sf"/>
</dbReference>
<proteinExistence type="inferred from homology"/>
<keyword evidence="8" id="KW-1185">Reference proteome</keyword>
<dbReference type="Proteomes" id="UP001321582">
    <property type="component" value="Chromosome"/>
</dbReference>
<evidence type="ECO:0000313" key="7">
    <source>
        <dbReference type="EMBL" id="BDU49506.1"/>
    </source>
</evidence>
<feature type="domain" description="RecX first three-helical" evidence="6">
    <location>
        <begin position="57"/>
        <end position="92"/>
    </location>
</feature>